<name>A0A1I5KSF6_9BACI</name>
<dbReference type="CDD" id="cd00464">
    <property type="entry name" value="SK"/>
    <property type="match status" value="1"/>
</dbReference>
<comment type="cofactor">
    <cofactor evidence="11">
        <name>Mg(2+)</name>
        <dbReference type="ChEBI" id="CHEBI:18420"/>
    </cofactor>
    <text evidence="11">Binds 1 Mg(2+) ion per subunit.</text>
</comment>
<dbReference type="HAMAP" id="MF_00109">
    <property type="entry name" value="Shikimate_kinase"/>
    <property type="match status" value="1"/>
</dbReference>
<dbReference type="GO" id="GO:0005829">
    <property type="term" value="C:cytosol"/>
    <property type="evidence" value="ECO:0007669"/>
    <property type="project" value="TreeGrafter"/>
</dbReference>
<comment type="catalytic activity">
    <reaction evidence="10 11">
        <text>shikimate + ATP = 3-phosphoshikimate + ADP + H(+)</text>
        <dbReference type="Rhea" id="RHEA:13121"/>
        <dbReference type="ChEBI" id="CHEBI:15378"/>
        <dbReference type="ChEBI" id="CHEBI:30616"/>
        <dbReference type="ChEBI" id="CHEBI:36208"/>
        <dbReference type="ChEBI" id="CHEBI:145989"/>
        <dbReference type="ChEBI" id="CHEBI:456216"/>
        <dbReference type="EC" id="2.7.1.71"/>
    </reaction>
</comment>
<evidence type="ECO:0000256" key="6">
    <source>
        <dbReference type="ARBA" id="ARBA00022741"/>
    </source>
</evidence>
<comment type="subunit">
    <text evidence="11">Monomer.</text>
</comment>
<evidence type="ECO:0000256" key="2">
    <source>
        <dbReference type="ARBA" id="ARBA00006997"/>
    </source>
</evidence>
<dbReference type="RefSeq" id="WP_089829119.1">
    <property type="nucleotide sequence ID" value="NZ_BJWI01000001.1"/>
</dbReference>
<accession>A0A1I5KSF6</accession>
<comment type="pathway">
    <text evidence="1 11">Metabolic intermediate biosynthesis; chorismate biosynthesis; chorismate from D-erythrose 4-phosphate and phosphoenolpyruvate: step 5/7.</text>
</comment>
<evidence type="ECO:0000256" key="7">
    <source>
        <dbReference type="ARBA" id="ARBA00022777"/>
    </source>
</evidence>
<feature type="binding site" evidence="11">
    <location>
        <position position="57"/>
    </location>
    <ligand>
        <name>substrate</name>
    </ligand>
</feature>
<dbReference type="AlphaFoldDB" id="A0A1I5KSF6"/>
<dbReference type="GO" id="GO:0000287">
    <property type="term" value="F:magnesium ion binding"/>
    <property type="evidence" value="ECO:0007669"/>
    <property type="project" value="UniProtKB-UniRule"/>
</dbReference>
<feature type="binding site" evidence="11">
    <location>
        <position position="33"/>
    </location>
    <ligand>
        <name>substrate</name>
    </ligand>
</feature>
<keyword evidence="11" id="KW-0963">Cytoplasm</keyword>
<keyword evidence="8 11" id="KW-0067">ATP-binding</keyword>
<dbReference type="GO" id="GO:0009073">
    <property type="term" value="P:aromatic amino acid family biosynthetic process"/>
    <property type="evidence" value="ECO:0007669"/>
    <property type="project" value="UniProtKB-KW"/>
</dbReference>
<dbReference type="PANTHER" id="PTHR21087">
    <property type="entry name" value="SHIKIMATE KINASE"/>
    <property type="match status" value="1"/>
</dbReference>
<dbReference type="InterPro" id="IPR027417">
    <property type="entry name" value="P-loop_NTPase"/>
</dbReference>
<dbReference type="InterPro" id="IPR023000">
    <property type="entry name" value="Shikimate_kinase_CS"/>
</dbReference>
<dbReference type="EMBL" id="FOXC01000001">
    <property type="protein sequence ID" value="SFO87576.1"/>
    <property type="molecule type" value="Genomic_DNA"/>
</dbReference>
<dbReference type="InterPro" id="IPR000623">
    <property type="entry name" value="Shikimate_kinase/TSH1"/>
</dbReference>
<proteinExistence type="inferred from homology"/>
<keyword evidence="11" id="KW-0460">Magnesium</keyword>
<dbReference type="GO" id="GO:0009423">
    <property type="term" value="P:chorismate biosynthetic process"/>
    <property type="evidence" value="ECO:0007669"/>
    <property type="project" value="UniProtKB-UniRule"/>
</dbReference>
<evidence type="ECO:0000313" key="12">
    <source>
        <dbReference type="EMBL" id="SFO87576.1"/>
    </source>
</evidence>
<dbReference type="GO" id="GO:0005524">
    <property type="term" value="F:ATP binding"/>
    <property type="evidence" value="ECO:0007669"/>
    <property type="project" value="UniProtKB-UniRule"/>
</dbReference>
<comment type="subcellular location">
    <subcellularLocation>
        <location evidence="11">Cytoplasm</location>
    </subcellularLocation>
</comment>
<protein>
    <recommendedName>
        <fullName evidence="3 11">Shikimate kinase</fullName>
        <shortName evidence="11">SK</shortName>
        <ecNumber evidence="3 11">2.7.1.71</ecNumber>
    </recommendedName>
</protein>
<dbReference type="GO" id="GO:0008652">
    <property type="term" value="P:amino acid biosynthetic process"/>
    <property type="evidence" value="ECO:0007669"/>
    <property type="project" value="UniProtKB-KW"/>
</dbReference>
<dbReference type="Proteomes" id="UP000242243">
    <property type="component" value="Unassembled WGS sequence"/>
</dbReference>
<feature type="binding site" evidence="11">
    <location>
        <begin position="11"/>
        <end position="16"/>
    </location>
    <ligand>
        <name>ATP</name>
        <dbReference type="ChEBI" id="CHEBI:30616"/>
    </ligand>
</feature>
<dbReference type="Gene3D" id="3.40.50.300">
    <property type="entry name" value="P-loop containing nucleotide triphosphate hydrolases"/>
    <property type="match status" value="1"/>
</dbReference>
<keyword evidence="9 11" id="KW-0057">Aromatic amino acid biosynthesis</keyword>
<evidence type="ECO:0000256" key="11">
    <source>
        <dbReference type="HAMAP-Rule" id="MF_00109"/>
    </source>
</evidence>
<feature type="binding site" evidence="11">
    <location>
        <position position="115"/>
    </location>
    <ligand>
        <name>ATP</name>
        <dbReference type="ChEBI" id="CHEBI:30616"/>
    </ligand>
</feature>
<evidence type="ECO:0000256" key="3">
    <source>
        <dbReference type="ARBA" id="ARBA00012154"/>
    </source>
</evidence>
<evidence type="ECO:0000256" key="9">
    <source>
        <dbReference type="ARBA" id="ARBA00023141"/>
    </source>
</evidence>
<dbReference type="STRING" id="306540.SAMN05421839_1014"/>
<evidence type="ECO:0000256" key="4">
    <source>
        <dbReference type="ARBA" id="ARBA00022605"/>
    </source>
</evidence>
<dbReference type="PROSITE" id="PS01128">
    <property type="entry name" value="SHIKIMATE_KINASE"/>
    <property type="match status" value="1"/>
</dbReference>
<keyword evidence="6 11" id="KW-0547">Nucleotide-binding</keyword>
<reference evidence="12 13" key="1">
    <citation type="submission" date="2016-10" db="EMBL/GenBank/DDBJ databases">
        <authorList>
            <person name="de Groot N.N."/>
        </authorList>
    </citation>
    <scope>NUCLEOTIDE SEQUENCE [LARGE SCALE GENOMIC DNA]</scope>
    <source>
        <strain evidence="12 13">DSM 17073</strain>
    </source>
</reference>
<dbReference type="InterPro" id="IPR031322">
    <property type="entry name" value="Shikimate/glucono_kinase"/>
</dbReference>
<keyword evidence="11" id="KW-0479">Metal-binding</keyword>
<evidence type="ECO:0000256" key="1">
    <source>
        <dbReference type="ARBA" id="ARBA00004842"/>
    </source>
</evidence>
<evidence type="ECO:0000256" key="5">
    <source>
        <dbReference type="ARBA" id="ARBA00022679"/>
    </source>
</evidence>
<dbReference type="SUPFAM" id="SSF52540">
    <property type="entry name" value="P-loop containing nucleoside triphosphate hydrolases"/>
    <property type="match status" value="1"/>
</dbReference>
<evidence type="ECO:0000313" key="13">
    <source>
        <dbReference type="Proteomes" id="UP000242243"/>
    </source>
</evidence>
<dbReference type="PRINTS" id="PR01100">
    <property type="entry name" value="SHIKIMTKNASE"/>
</dbReference>
<dbReference type="OrthoDB" id="9800332at2"/>
<evidence type="ECO:0000256" key="8">
    <source>
        <dbReference type="ARBA" id="ARBA00022840"/>
    </source>
</evidence>
<keyword evidence="4 11" id="KW-0028">Amino-acid biosynthesis</keyword>
<dbReference type="PANTHER" id="PTHR21087:SF16">
    <property type="entry name" value="SHIKIMATE KINASE 1, CHLOROPLASTIC"/>
    <property type="match status" value="1"/>
</dbReference>
<dbReference type="Pfam" id="PF01202">
    <property type="entry name" value="SKI"/>
    <property type="match status" value="1"/>
</dbReference>
<dbReference type="UniPathway" id="UPA00053">
    <property type="reaction ID" value="UER00088"/>
</dbReference>
<gene>
    <name evidence="11" type="primary">aroK</name>
    <name evidence="12" type="ORF">SAMN05421839_1014</name>
</gene>
<organism evidence="12 13">
    <name type="scientific">Halolactibacillus halophilus</name>
    <dbReference type="NCBI Taxonomy" id="306540"/>
    <lineage>
        <taxon>Bacteria</taxon>
        <taxon>Bacillati</taxon>
        <taxon>Bacillota</taxon>
        <taxon>Bacilli</taxon>
        <taxon>Bacillales</taxon>
        <taxon>Bacillaceae</taxon>
        <taxon>Halolactibacillus</taxon>
    </lineage>
</organism>
<dbReference type="GO" id="GO:0004765">
    <property type="term" value="F:shikimate kinase activity"/>
    <property type="evidence" value="ECO:0007669"/>
    <property type="project" value="UniProtKB-UniRule"/>
</dbReference>
<comment type="similarity">
    <text evidence="2 11">Belongs to the shikimate kinase family.</text>
</comment>
<feature type="binding site" evidence="11">
    <location>
        <position position="78"/>
    </location>
    <ligand>
        <name>substrate</name>
    </ligand>
</feature>
<keyword evidence="7 11" id="KW-0418">Kinase</keyword>
<dbReference type="EC" id="2.7.1.71" evidence="3 11"/>
<comment type="function">
    <text evidence="11">Catalyzes the specific phosphorylation of the 3-hydroxyl group of shikimic acid using ATP as a cosubstrate.</text>
</comment>
<sequence>MTPIYLVGFMGSGKTTVGKALAELKQQPLIDLDQLIEQQEKKPITAIFKDDGEAYFRQVEHDALIQTFEYEGIVSTGGGVIERADNRAWLTDKQVVFLETPWSMIVERLKHDKTRPLWQQGLAEKEHLFNRRQPFYEEVSRCVIDTRISTPTELAKRIMTQLGR</sequence>
<evidence type="ECO:0000256" key="10">
    <source>
        <dbReference type="ARBA" id="ARBA00048567"/>
    </source>
</evidence>
<feature type="binding site" evidence="11">
    <location>
        <position position="15"/>
    </location>
    <ligand>
        <name>Mg(2+)</name>
        <dbReference type="ChEBI" id="CHEBI:18420"/>
    </ligand>
</feature>
<keyword evidence="5 11" id="KW-0808">Transferase</keyword>
<comment type="caution">
    <text evidence="11">Lacks conserved residue(s) required for the propagation of feature annotation.</text>
</comment>
<feature type="binding site" evidence="11">
    <location>
        <position position="132"/>
    </location>
    <ligand>
        <name>substrate</name>
    </ligand>
</feature>